<keyword evidence="9" id="KW-1185">Reference proteome</keyword>
<dbReference type="PANTHER" id="PTHR47756">
    <property type="entry name" value="BLL6612 PROTEIN-RELATED"/>
    <property type="match status" value="1"/>
</dbReference>
<dbReference type="Pfam" id="PF20239">
    <property type="entry name" value="DUF6596"/>
    <property type="match status" value="1"/>
</dbReference>
<dbReference type="InterPro" id="IPR013324">
    <property type="entry name" value="RNA_pol_sigma_r3/r4-like"/>
</dbReference>
<dbReference type="InterPro" id="IPR011990">
    <property type="entry name" value="TPR-like_helical_dom_sf"/>
</dbReference>
<evidence type="ECO:0000256" key="1">
    <source>
        <dbReference type="ARBA" id="ARBA00010641"/>
    </source>
</evidence>
<evidence type="ECO:0000313" key="8">
    <source>
        <dbReference type="EMBL" id="TQJ16706.1"/>
    </source>
</evidence>
<dbReference type="Gene3D" id="1.10.1740.10">
    <property type="match status" value="1"/>
</dbReference>
<dbReference type="SUPFAM" id="SSF88946">
    <property type="entry name" value="Sigma2 domain of RNA polymerase sigma factors"/>
    <property type="match status" value="1"/>
</dbReference>
<dbReference type="EMBL" id="VFMM01000001">
    <property type="protein sequence ID" value="TQJ16706.1"/>
    <property type="molecule type" value="Genomic_DNA"/>
</dbReference>
<reference evidence="8 9" key="1">
    <citation type="submission" date="2019-06" db="EMBL/GenBank/DDBJ databases">
        <title>Sequencing the genomes of 1000 actinobacteria strains.</title>
        <authorList>
            <person name="Klenk H.-P."/>
        </authorList>
    </citation>
    <scope>NUCLEOTIDE SEQUENCE [LARGE SCALE GENOMIC DNA]</scope>
    <source>
        <strain evidence="8 9">DSM 17305</strain>
    </source>
</reference>
<evidence type="ECO:0000259" key="7">
    <source>
        <dbReference type="Pfam" id="PF20239"/>
    </source>
</evidence>
<name>A0A542ENC0_9ACTN</name>
<dbReference type="GO" id="GO:0016987">
    <property type="term" value="F:sigma factor activity"/>
    <property type="evidence" value="ECO:0007669"/>
    <property type="project" value="UniProtKB-KW"/>
</dbReference>
<evidence type="ECO:0000259" key="6">
    <source>
        <dbReference type="Pfam" id="PF08281"/>
    </source>
</evidence>
<feature type="domain" description="RNA polymerase sigma factor 70 region 4 type 2" evidence="6">
    <location>
        <begin position="111"/>
        <end position="162"/>
    </location>
</feature>
<dbReference type="InterPro" id="IPR013325">
    <property type="entry name" value="RNA_pol_sigma_r2"/>
</dbReference>
<dbReference type="Pfam" id="PF04542">
    <property type="entry name" value="Sigma70_r2"/>
    <property type="match status" value="1"/>
</dbReference>
<dbReference type="Proteomes" id="UP000316298">
    <property type="component" value="Unassembled WGS sequence"/>
</dbReference>
<keyword evidence="4" id="KW-0804">Transcription</keyword>
<dbReference type="PANTHER" id="PTHR47756:SF2">
    <property type="entry name" value="BLL6612 PROTEIN"/>
    <property type="match status" value="1"/>
</dbReference>
<dbReference type="InterPro" id="IPR046531">
    <property type="entry name" value="DUF6596"/>
</dbReference>
<dbReference type="Pfam" id="PF08281">
    <property type="entry name" value="Sigma70_r4_2"/>
    <property type="match status" value="1"/>
</dbReference>
<evidence type="ECO:0000259" key="5">
    <source>
        <dbReference type="Pfam" id="PF04542"/>
    </source>
</evidence>
<gene>
    <name evidence="8" type="ORF">FB475_0811</name>
</gene>
<dbReference type="Gene3D" id="1.10.10.10">
    <property type="entry name" value="Winged helix-like DNA-binding domain superfamily/Winged helix DNA-binding domain"/>
    <property type="match status" value="1"/>
</dbReference>
<comment type="similarity">
    <text evidence="1">Belongs to the sigma-70 factor family. ECF subfamily.</text>
</comment>
<keyword evidence="3" id="KW-0731">Sigma factor</keyword>
<sequence length="421" mass="46026">MDELYEVVAETVRVEGARILASLIRTVGDVQLAEDAVQEAAVAALGAWPVTGVPPEPRAWLTVTARRKAIDIIRRERARGAKERGGQDLIELTRRDLEPEEVVHDDLLRLIFTCCHPTLSPPTRVALALRTLCGLTPAQIAGVLLTTEAATTKRLVRARQKIAAARIPYRVPSEAELPERLPAVSAVVHSLYTAGHAPAEGEAAYDVDLCAEAIRLAELLHALLPDQPTPTAVLALLLLTEARRPARLDEDGQVVTLDLQDRTQWDQQMIARGIDLLNESLELSGRQADAYQLQAAIAAEHARVPSYHATDWHEIVRLYDLLVEVSPSPAAELARVVAIAETGDVDTALKLLAAIPVSSRHHAVRGELLARQSRYREAADALAEALADAPANHPEHAHRERRRDHFQQLAANQPPTHPHTG</sequence>
<proteinExistence type="inferred from homology"/>
<dbReference type="NCBIfam" id="TIGR02937">
    <property type="entry name" value="sigma70-ECF"/>
    <property type="match status" value="1"/>
</dbReference>
<protein>
    <submittedName>
        <fullName evidence="8">RNA polymerase sigma-70 factor (ECF subfamily)</fullName>
    </submittedName>
</protein>
<dbReference type="InterPro" id="IPR013249">
    <property type="entry name" value="RNA_pol_sigma70_r4_t2"/>
</dbReference>
<feature type="domain" description="DUF6596" evidence="7">
    <location>
        <begin position="180"/>
        <end position="280"/>
    </location>
</feature>
<feature type="domain" description="RNA polymerase sigma-70 region 2" evidence="5">
    <location>
        <begin position="20"/>
        <end position="78"/>
    </location>
</feature>
<organism evidence="8 9">
    <name type="scientific">Kribbella jejuensis</name>
    <dbReference type="NCBI Taxonomy" id="236068"/>
    <lineage>
        <taxon>Bacteria</taxon>
        <taxon>Bacillati</taxon>
        <taxon>Actinomycetota</taxon>
        <taxon>Actinomycetes</taxon>
        <taxon>Propionibacteriales</taxon>
        <taxon>Kribbellaceae</taxon>
        <taxon>Kribbella</taxon>
    </lineage>
</organism>
<evidence type="ECO:0000256" key="4">
    <source>
        <dbReference type="ARBA" id="ARBA00023163"/>
    </source>
</evidence>
<evidence type="ECO:0000256" key="3">
    <source>
        <dbReference type="ARBA" id="ARBA00023082"/>
    </source>
</evidence>
<dbReference type="GO" id="GO:0006352">
    <property type="term" value="P:DNA-templated transcription initiation"/>
    <property type="evidence" value="ECO:0007669"/>
    <property type="project" value="InterPro"/>
</dbReference>
<comment type="caution">
    <text evidence="8">The sequence shown here is derived from an EMBL/GenBank/DDBJ whole genome shotgun (WGS) entry which is preliminary data.</text>
</comment>
<evidence type="ECO:0000313" key="9">
    <source>
        <dbReference type="Proteomes" id="UP000316298"/>
    </source>
</evidence>
<dbReference type="InterPro" id="IPR007627">
    <property type="entry name" value="RNA_pol_sigma70_r2"/>
</dbReference>
<dbReference type="AlphaFoldDB" id="A0A542ENC0"/>
<keyword evidence="2" id="KW-0805">Transcription regulation</keyword>
<dbReference type="InterPro" id="IPR014284">
    <property type="entry name" value="RNA_pol_sigma-70_dom"/>
</dbReference>
<dbReference type="InterPro" id="IPR036388">
    <property type="entry name" value="WH-like_DNA-bd_sf"/>
</dbReference>
<dbReference type="Gene3D" id="1.25.40.10">
    <property type="entry name" value="Tetratricopeptide repeat domain"/>
    <property type="match status" value="1"/>
</dbReference>
<dbReference type="GO" id="GO:0003677">
    <property type="term" value="F:DNA binding"/>
    <property type="evidence" value="ECO:0007669"/>
    <property type="project" value="InterPro"/>
</dbReference>
<accession>A0A542ENC0</accession>
<dbReference type="RefSeq" id="WP_141852629.1">
    <property type="nucleotide sequence ID" value="NZ_BAAAKA010000034.1"/>
</dbReference>
<dbReference type="SUPFAM" id="SSF88659">
    <property type="entry name" value="Sigma3 and sigma4 domains of RNA polymerase sigma factors"/>
    <property type="match status" value="1"/>
</dbReference>
<evidence type="ECO:0000256" key="2">
    <source>
        <dbReference type="ARBA" id="ARBA00023015"/>
    </source>
</evidence>
<dbReference type="OrthoDB" id="9780299at2"/>